<dbReference type="HOGENOM" id="CLU_3315674_0_0_6"/>
<gene>
    <name evidence="1" type="ORF">PSYPI_08960</name>
</gene>
<keyword evidence="2" id="KW-1185">Reference proteome</keyword>
<accession>F3G625</accession>
<dbReference type="AlphaFoldDB" id="F3G625"/>
<organism evidence="1 2">
    <name type="scientific">Pseudomonas syringae pv. pisi str. 1704B</name>
    <dbReference type="NCBI Taxonomy" id="629263"/>
    <lineage>
        <taxon>Bacteria</taxon>
        <taxon>Pseudomonadati</taxon>
        <taxon>Pseudomonadota</taxon>
        <taxon>Gammaproteobacteria</taxon>
        <taxon>Pseudomonadales</taxon>
        <taxon>Pseudomonadaceae</taxon>
        <taxon>Pseudomonas</taxon>
        <taxon>Pseudomonas syringae</taxon>
    </lineage>
</organism>
<reference evidence="1 2" key="1">
    <citation type="journal article" date="2011" name="PLoS Pathog.">
        <title>Dynamic evolution of pathogenicity revealed by sequencing and comparative genomics of 19 Pseudomonas syringae isolates.</title>
        <authorList>
            <person name="Baltrus D.A."/>
            <person name="Nishimura M.T."/>
            <person name="Romanchuk A."/>
            <person name="Chang J.H."/>
            <person name="Mukhtar M.S."/>
            <person name="Cherkis K."/>
            <person name="Roach J."/>
            <person name="Grant S.R."/>
            <person name="Jones C.D."/>
            <person name="Dangl J.L."/>
        </authorList>
    </citation>
    <scope>NUCLEOTIDE SEQUENCE [LARGE SCALE GENOMIC DNA]</scope>
    <source>
        <strain evidence="1 2">1704B</strain>
    </source>
</reference>
<sequence length="39" mass="4570">MYILQVRRMAGKILLLRFSKMLRICAVQFVVTQKLCGQI</sequence>
<comment type="caution">
    <text evidence="1">The sequence shown here is derived from an EMBL/GenBank/DDBJ whole genome shotgun (WGS) entry which is preliminary data.</text>
</comment>
<dbReference type="EMBL" id="AEAI01000448">
    <property type="protein sequence ID" value="EGH42525.1"/>
    <property type="molecule type" value="Genomic_DNA"/>
</dbReference>
<name>F3G625_PSESJ</name>
<dbReference type="Proteomes" id="UP000004986">
    <property type="component" value="Unassembled WGS sequence"/>
</dbReference>
<evidence type="ECO:0000313" key="2">
    <source>
        <dbReference type="Proteomes" id="UP000004986"/>
    </source>
</evidence>
<evidence type="ECO:0000313" key="1">
    <source>
        <dbReference type="EMBL" id="EGH42525.1"/>
    </source>
</evidence>
<protein>
    <submittedName>
        <fullName evidence="1">Uncharacterized protein</fullName>
    </submittedName>
</protein>
<proteinExistence type="predicted"/>
<dbReference type="BioCyc" id="PSYR629263:G11X0-1803-MONOMER"/>